<reference evidence="1" key="1">
    <citation type="submission" date="2024-03" db="EMBL/GenBank/DDBJ databases">
        <authorList>
            <consortium name="ELIXIR-Norway"/>
            <consortium name="Elixir Norway"/>
        </authorList>
    </citation>
    <scope>NUCLEOTIDE SEQUENCE</scope>
</reference>
<dbReference type="EMBL" id="OZ023712">
    <property type="protein sequence ID" value="CAK9860886.1"/>
    <property type="molecule type" value="Genomic_DNA"/>
</dbReference>
<name>A0ABP1AEB5_9BRYO</name>
<sequence length="115" mass="12403">MFCHLQFGNLPYGFGGKNGCYPLLQWKHGEVLPTDLPVEEHPEGGANALNLNRLSGRAVHPEELQNAGALVNYMLEESLAIVQQESKSSRLHPVGGWHLLSATIADSGSSSEGHS</sequence>
<organism evidence="1 2">
    <name type="scientific">Sphagnum jensenii</name>
    <dbReference type="NCBI Taxonomy" id="128206"/>
    <lineage>
        <taxon>Eukaryota</taxon>
        <taxon>Viridiplantae</taxon>
        <taxon>Streptophyta</taxon>
        <taxon>Embryophyta</taxon>
        <taxon>Bryophyta</taxon>
        <taxon>Sphagnophytina</taxon>
        <taxon>Sphagnopsida</taxon>
        <taxon>Sphagnales</taxon>
        <taxon>Sphagnaceae</taxon>
        <taxon>Sphagnum</taxon>
    </lineage>
</organism>
<accession>A0ABP1AEB5</accession>
<keyword evidence="2" id="KW-1185">Reference proteome</keyword>
<gene>
    <name evidence="1" type="ORF">CSSPJE1EN2_LOCUS3881</name>
</gene>
<evidence type="ECO:0000313" key="2">
    <source>
        <dbReference type="Proteomes" id="UP001497522"/>
    </source>
</evidence>
<proteinExistence type="predicted"/>
<dbReference type="Proteomes" id="UP001497522">
    <property type="component" value="Chromosome 11"/>
</dbReference>
<evidence type="ECO:0000313" key="1">
    <source>
        <dbReference type="EMBL" id="CAK9860886.1"/>
    </source>
</evidence>
<protein>
    <submittedName>
        <fullName evidence="1">Uncharacterized protein</fullName>
    </submittedName>
</protein>